<dbReference type="AlphaFoldDB" id="G0MTP1"/>
<reference evidence="3" key="1">
    <citation type="submission" date="2011-07" db="EMBL/GenBank/DDBJ databases">
        <authorList>
            <consortium name="Caenorhabditis brenneri Sequencing and Analysis Consortium"/>
            <person name="Wilson R.K."/>
        </authorList>
    </citation>
    <scope>NUCLEOTIDE SEQUENCE [LARGE SCALE GENOMIC DNA]</scope>
    <source>
        <strain evidence="3">PB2801</strain>
    </source>
</reference>
<dbReference type="OrthoDB" id="5772012at2759"/>
<evidence type="ECO:0000259" key="1">
    <source>
        <dbReference type="SMART" id="SM00225"/>
    </source>
</evidence>
<dbReference type="InterPro" id="IPR011333">
    <property type="entry name" value="SKP1/BTB/POZ_sf"/>
</dbReference>
<feature type="domain" description="BTB" evidence="1">
    <location>
        <begin position="100"/>
        <end position="203"/>
    </location>
</feature>
<dbReference type="EMBL" id="GL379811">
    <property type="protein sequence ID" value="EGT43784.1"/>
    <property type="molecule type" value="Genomic_DNA"/>
</dbReference>
<organism evidence="3">
    <name type="scientific">Caenorhabditis brenneri</name>
    <name type="common">Nematode worm</name>
    <dbReference type="NCBI Taxonomy" id="135651"/>
    <lineage>
        <taxon>Eukaryota</taxon>
        <taxon>Metazoa</taxon>
        <taxon>Ecdysozoa</taxon>
        <taxon>Nematoda</taxon>
        <taxon>Chromadorea</taxon>
        <taxon>Rhabditida</taxon>
        <taxon>Rhabditina</taxon>
        <taxon>Rhabditomorpha</taxon>
        <taxon>Rhabditoidea</taxon>
        <taxon>Rhabditidae</taxon>
        <taxon>Peloderinae</taxon>
        <taxon>Caenorhabditis</taxon>
    </lineage>
</organism>
<dbReference type="eggNOG" id="ENOG502T1BG">
    <property type="taxonomic scope" value="Eukaryota"/>
</dbReference>
<keyword evidence="3" id="KW-1185">Reference proteome</keyword>
<dbReference type="PANTHER" id="PTHR22744">
    <property type="entry name" value="HELIX LOOP HELIX PROTEIN 21-RELATED"/>
    <property type="match status" value="1"/>
</dbReference>
<name>G0MTP1_CAEBE</name>
<proteinExistence type="predicted"/>
<dbReference type="OMA" id="QGLGCHQ"/>
<dbReference type="FunCoup" id="G0MTP1">
    <property type="interactions" value="247"/>
</dbReference>
<dbReference type="InterPro" id="IPR000210">
    <property type="entry name" value="BTB/POZ_dom"/>
</dbReference>
<dbReference type="STRING" id="135651.G0MTP1"/>
<protein>
    <recommendedName>
        <fullName evidence="1">BTB domain-containing protein</fullName>
    </recommendedName>
</protein>
<dbReference type="Pfam" id="PF00651">
    <property type="entry name" value="BTB"/>
    <property type="match status" value="1"/>
</dbReference>
<dbReference type="SMART" id="SM00225">
    <property type="entry name" value="BTB"/>
    <property type="match status" value="1"/>
</dbReference>
<sequence length="359" mass="41781">MDLETAKTRQHSDREAYALRDPSLKQMSAPLNNQRWGQEERFMSTGMFAARTDIQELTHSRFGINYNFPINVILMQPTTRHETFLERSDYVDFESKSRLRNWPISVKNKTYFVDPAIFSKNSDYFRILMGNKFFMEGAVRLLKIQDESPEDILTLITVISPNSLGLYPDPIDERNVCTVLRLCDKYLMPNLKQNCVDFLREYRPGAQSLPEVFHLFYHLCFSLNAEYVHDPSLADAAVEAMFTCLSDLSNPLNISQFYKFLTRLQQKGGDKNIENVKRVADAVLHGGAIFRHRISFNEEVQGLGCHQCSMRPRNRQSRSKNRKPFVLSLCKSCNREVCVQCRRSLCSRLFEEWINELRS</sequence>
<dbReference type="HOGENOM" id="CLU_892086_0_0_1"/>
<gene>
    <name evidence="2" type="ORF">CAEBREN_23065</name>
</gene>
<dbReference type="Gene3D" id="3.30.710.10">
    <property type="entry name" value="Potassium Channel Kv1.1, Chain A"/>
    <property type="match status" value="1"/>
</dbReference>
<dbReference type="Proteomes" id="UP000008068">
    <property type="component" value="Unassembled WGS sequence"/>
</dbReference>
<evidence type="ECO:0000313" key="3">
    <source>
        <dbReference type="Proteomes" id="UP000008068"/>
    </source>
</evidence>
<dbReference type="PANTHER" id="PTHR22744:SF17">
    <property type="entry name" value="BTB DOMAIN-CONTAINING PROTEIN"/>
    <property type="match status" value="1"/>
</dbReference>
<dbReference type="InParanoid" id="G0MTP1"/>
<accession>G0MTP1</accession>
<dbReference type="SUPFAM" id="SSF54695">
    <property type="entry name" value="POZ domain"/>
    <property type="match status" value="1"/>
</dbReference>
<evidence type="ECO:0000313" key="2">
    <source>
        <dbReference type="EMBL" id="EGT43784.1"/>
    </source>
</evidence>